<sequence length="431" mass="47490">MNPRHSLQRRITFGALAYVALLSVAVLLHGWVINEQAEELVWNSLLETEMAYFAGHARDDGWQPRDSDLLEFYQDTDAVPAPPELARLAPGLHDEVMVNGRETVVLVREQDGRRLVLALDISEFEQLEREIVLKLLLSSLLVVGLLGAAVAWGVARLMRPLRELASRIGDLRPDAVAQRIEVPDHASAELVVIADALNAYLQRHDDFIARERAFVDSASHELRTPIAVIAGASELALEADIPMSARLQLGRIQRTVRGVEELIAMLLVLAKDPARLARSSDRIELDQLLPEIADDHRHLCREKALELRVLPLPACEVVAPVAIVQAAVGNLLRNAIENSDSGEVTLRLQPDAVVVIEDPGQGMSPEQISAIYTRQAHEQGRGGGGLGLELITRLCRHLGWQLRIEPREGVRGTRSTIDMGVSRPDPVARAD</sequence>
<comment type="catalytic activity">
    <reaction evidence="1">
        <text>ATP + protein L-histidine = ADP + protein N-phospho-L-histidine.</text>
        <dbReference type="EC" id="2.7.13.3"/>
    </reaction>
</comment>
<name>A0A0A0ETA6_9GAMM</name>
<dbReference type="EMBL" id="AVPS01000003">
    <property type="protein sequence ID" value="KGM52347.1"/>
    <property type="molecule type" value="Genomic_DNA"/>
</dbReference>
<dbReference type="Pfam" id="PF00512">
    <property type="entry name" value="HisKA"/>
    <property type="match status" value="1"/>
</dbReference>
<dbReference type="SUPFAM" id="SSF47384">
    <property type="entry name" value="Homodimeric domain of signal transducing histidine kinase"/>
    <property type="match status" value="1"/>
</dbReference>
<dbReference type="STRING" id="1122185.N792_04410"/>
<keyword evidence="7 13" id="KW-0418">Kinase</keyword>
<gene>
    <name evidence="13" type="ORF">N792_04410</name>
</gene>
<feature type="domain" description="HAMP" evidence="12">
    <location>
        <begin position="155"/>
        <end position="209"/>
    </location>
</feature>
<evidence type="ECO:0000259" key="11">
    <source>
        <dbReference type="PROSITE" id="PS50109"/>
    </source>
</evidence>
<feature type="domain" description="Histidine kinase" evidence="11">
    <location>
        <begin position="217"/>
        <end position="423"/>
    </location>
</feature>
<proteinExistence type="predicted"/>
<keyword evidence="10" id="KW-0472">Membrane</keyword>
<dbReference type="SMART" id="SM00388">
    <property type="entry name" value="HisKA"/>
    <property type="match status" value="1"/>
</dbReference>
<keyword evidence="8 10" id="KW-1133">Transmembrane helix</keyword>
<dbReference type="SUPFAM" id="SSF55874">
    <property type="entry name" value="ATPase domain of HSP90 chaperone/DNA topoisomerase II/histidine kinase"/>
    <property type="match status" value="1"/>
</dbReference>
<dbReference type="InterPro" id="IPR003661">
    <property type="entry name" value="HisK_dim/P_dom"/>
</dbReference>
<dbReference type="AlphaFoldDB" id="A0A0A0ETA6"/>
<dbReference type="InterPro" id="IPR036097">
    <property type="entry name" value="HisK_dim/P_sf"/>
</dbReference>
<dbReference type="PROSITE" id="PS50885">
    <property type="entry name" value="HAMP"/>
    <property type="match status" value="1"/>
</dbReference>
<dbReference type="eggNOG" id="COG0642">
    <property type="taxonomic scope" value="Bacteria"/>
</dbReference>
<dbReference type="GO" id="GO:0005886">
    <property type="term" value="C:plasma membrane"/>
    <property type="evidence" value="ECO:0007669"/>
    <property type="project" value="TreeGrafter"/>
</dbReference>
<dbReference type="PROSITE" id="PS50109">
    <property type="entry name" value="HIS_KIN"/>
    <property type="match status" value="1"/>
</dbReference>
<evidence type="ECO:0000256" key="1">
    <source>
        <dbReference type="ARBA" id="ARBA00000085"/>
    </source>
</evidence>
<dbReference type="Proteomes" id="UP000030017">
    <property type="component" value="Unassembled WGS sequence"/>
</dbReference>
<dbReference type="GO" id="GO:0000155">
    <property type="term" value="F:phosphorelay sensor kinase activity"/>
    <property type="evidence" value="ECO:0007669"/>
    <property type="project" value="InterPro"/>
</dbReference>
<dbReference type="InterPro" id="IPR003594">
    <property type="entry name" value="HATPase_dom"/>
</dbReference>
<evidence type="ECO:0000313" key="14">
    <source>
        <dbReference type="Proteomes" id="UP000030017"/>
    </source>
</evidence>
<dbReference type="PANTHER" id="PTHR45436">
    <property type="entry name" value="SENSOR HISTIDINE KINASE YKOH"/>
    <property type="match status" value="1"/>
</dbReference>
<dbReference type="Gene3D" id="1.10.287.130">
    <property type="match status" value="1"/>
</dbReference>
<dbReference type="RefSeq" id="WP_036192607.1">
    <property type="nucleotide sequence ID" value="NZ_AVPS01000003.1"/>
</dbReference>
<keyword evidence="14" id="KW-1185">Reference proteome</keyword>
<keyword evidence="4" id="KW-0597">Phosphoprotein</keyword>
<evidence type="ECO:0000256" key="3">
    <source>
        <dbReference type="ARBA" id="ARBA00012438"/>
    </source>
</evidence>
<dbReference type="InterPro" id="IPR005467">
    <property type="entry name" value="His_kinase_dom"/>
</dbReference>
<dbReference type="CDD" id="cd00082">
    <property type="entry name" value="HisKA"/>
    <property type="match status" value="1"/>
</dbReference>
<evidence type="ECO:0000256" key="5">
    <source>
        <dbReference type="ARBA" id="ARBA00022679"/>
    </source>
</evidence>
<keyword evidence="9" id="KW-0902">Two-component regulatory system</keyword>
<dbReference type="SMART" id="SM00387">
    <property type="entry name" value="HATPase_c"/>
    <property type="match status" value="1"/>
</dbReference>
<feature type="transmembrane region" description="Helical" evidence="10">
    <location>
        <begin position="131"/>
        <end position="155"/>
    </location>
</feature>
<dbReference type="PANTHER" id="PTHR45436:SF16">
    <property type="entry name" value="HISTIDINE KINASE"/>
    <property type="match status" value="1"/>
</dbReference>
<evidence type="ECO:0000256" key="4">
    <source>
        <dbReference type="ARBA" id="ARBA00022553"/>
    </source>
</evidence>
<dbReference type="InterPro" id="IPR050428">
    <property type="entry name" value="TCS_sensor_his_kinase"/>
</dbReference>
<comment type="subcellular location">
    <subcellularLocation>
        <location evidence="2">Membrane</location>
    </subcellularLocation>
</comment>
<evidence type="ECO:0000256" key="2">
    <source>
        <dbReference type="ARBA" id="ARBA00004370"/>
    </source>
</evidence>
<evidence type="ECO:0000256" key="7">
    <source>
        <dbReference type="ARBA" id="ARBA00022777"/>
    </source>
</evidence>
<evidence type="ECO:0000256" key="6">
    <source>
        <dbReference type="ARBA" id="ARBA00022692"/>
    </source>
</evidence>
<reference evidence="13 14" key="1">
    <citation type="submission" date="2013-08" db="EMBL/GenBank/DDBJ databases">
        <title>Genome sequencing of Lysobacter.</title>
        <authorList>
            <person name="Zhang S."/>
            <person name="Wang G."/>
        </authorList>
    </citation>
    <scope>NUCLEOTIDE SEQUENCE [LARGE SCALE GENOMIC DNA]</scope>
    <source>
        <strain evidence="13 14">Ko07</strain>
    </source>
</reference>
<evidence type="ECO:0000256" key="8">
    <source>
        <dbReference type="ARBA" id="ARBA00022989"/>
    </source>
</evidence>
<dbReference type="Gene3D" id="3.30.565.10">
    <property type="entry name" value="Histidine kinase-like ATPase, C-terminal domain"/>
    <property type="match status" value="1"/>
</dbReference>
<keyword evidence="6 10" id="KW-0812">Transmembrane</keyword>
<comment type="caution">
    <text evidence="13">The sequence shown here is derived from an EMBL/GenBank/DDBJ whole genome shotgun (WGS) entry which is preliminary data.</text>
</comment>
<organism evidence="13 14">
    <name type="scientific">Lysobacter concretionis Ko07 = DSM 16239</name>
    <dbReference type="NCBI Taxonomy" id="1122185"/>
    <lineage>
        <taxon>Bacteria</taxon>
        <taxon>Pseudomonadati</taxon>
        <taxon>Pseudomonadota</taxon>
        <taxon>Gammaproteobacteria</taxon>
        <taxon>Lysobacterales</taxon>
        <taxon>Lysobacteraceae</taxon>
        <taxon>Novilysobacter</taxon>
    </lineage>
</organism>
<evidence type="ECO:0000256" key="9">
    <source>
        <dbReference type="ARBA" id="ARBA00023012"/>
    </source>
</evidence>
<evidence type="ECO:0000313" key="13">
    <source>
        <dbReference type="EMBL" id="KGM52347.1"/>
    </source>
</evidence>
<keyword evidence="5" id="KW-0808">Transferase</keyword>
<dbReference type="InterPro" id="IPR003660">
    <property type="entry name" value="HAMP_dom"/>
</dbReference>
<dbReference type="OrthoDB" id="9121563at2"/>
<dbReference type="EC" id="2.7.13.3" evidence="3"/>
<evidence type="ECO:0000256" key="10">
    <source>
        <dbReference type="SAM" id="Phobius"/>
    </source>
</evidence>
<accession>A0A0A0ETA6</accession>
<feature type="transmembrane region" description="Helical" evidence="10">
    <location>
        <begin position="12"/>
        <end position="33"/>
    </location>
</feature>
<dbReference type="InterPro" id="IPR036890">
    <property type="entry name" value="HATPase_C_sf"/>
</dbReference>
<evidence type="ECO:0000259" key="12">
    <source>
        <dbReference type="PROSITE" id="PS50885"/>
    </source>
</evidence>
<dbReference type="Pfam" id="PF02518">
    <property type="entry name" value="HATPase_c"/>
    <property type="match status" value="1"/>
</dbReference>
<protein>
    <recommendedName>
        <fullName evidence="3">histidine kinase</fullName>
        <ecNumber evidence="3">2.7.13.3</ecNumber>
    </recommendedName>
</protein>